<evidence type="ECO:0008006" key="4">
    <source>
        <dbReference type="Google" id="ProtNLM"/>
    </source>
</evidence>
<reference evidence="2 3" key="1">
    <citation type="submission" date="2022-09" db="EMBL/GenBank/DDBJ databases">
        <title>New species of Phenylobacterium.</title>
        <authorList>
            <person name="Mieszkin S."/>
        </authorList>
    </citation>
    <scope>NUCLEOTIDE SEQUENCE [LARGE SCALE GENOMIC DNA]</scope>
    <source>
        <strain evidence="2 3">HK31-G</strain>
    </source>
</reference>
<name>A0ABW6CNG2_9CAUL</name>
<proteinExistence type="predicted"/>
<dbReference type="RefSeq" id="WP_377368075.1">
    <property type="nucleotide sequence ID" value="NZ_JAOTJD010000006.1"/>
</dbReference>
<organism evidence="2 3">
    <name type="scientific">Phenylobacterium ferrooxidans</name>
    <dbReference type="NCBI Taxonomy" id="2982689"/>
    <lineage>
        <taxon>Bacteria</taxon>
        <taxon>Pseudomonadati</taxon>
        <taxon>Pseudomonadota</taxon>
        <taxon>Alphaproteobacteria</taxon>
        <taxon>Caulobacterales</taxon>
        <taxon>Caulobacteraceae</taxon>
        <taxon>Phenylobacterium</taxon>
    </lineage>
</organism>
<evidence type="ECO:0000313" key="3">
    <source>
        <dbReference type="Proteomes" id="UP001598130"/>
    </source>
</evidence>
<feature type="signal peptide" evidence="1">
    <location>
        <begin position="1"/>
        <end position="24"/>
    </location>
</feature>
<dbReference type="Proteomes" id="UP001598130">
    <property type="component" value="Unassembled WGS sequence"/>
</dbReference>
<comment type="caution">
    <text evidence="2">The sequence shown here is derived from an EMBL/GenBank/DDBJ whole genome shotgun (WGS) entry which is preliminary data.</text>
</comment>
<keyword evidence="3" id="KW-1185">Reference proteome</keyword>
<accession>A0ABW6CNG2</accession>
<evidence type="ECO:0000256" key="1">
    <source>
        <dbReference type="SAM" id="SignalP"/>
    </source>
</evidence>
<gene>
    <name evidence="2" type="ORF">OCL97_04780</name>
</gene>
<feature type="chain" id="PRO_5046598285" description="DUF2059 domain-containing protein" evidence="1">
    <location>
        <begin position="25"/>
        <end position="251"/>
    </location>
</feature>
<keyword evidence="1" id="KW-0732">Signal</keyword>
<sequence>MQIHAAARAALLALALAISTPAFSAAPAEERAAVAAGLKARPIYVAIERYFPEVFKEMVDRLAEGLASSRPMGDLIQELRPLYSALLARETPKADVANTRLFMTLGRDQALAALKRSPHDCLIILGVSSDRTLPADILPEALIEQEFDYAAKLFAQTATRPEPLPPALSQSALQSLASQVYDTLPSDALRAAFTQIGGSGAKATTPVQQEAVCRFSTNLMDVLLAKPGSEGTDAFRALTFATTVKRAAVSP</sequence>
<dbReference type="EMBL" id="JAOTJD010000006">
    <property type="protein sequence ID" value="MFD3263281.1"/>
    <property type="molecule type" value="Genomic_DNA"/>
</dbReference>
<evidence type="ECO:0000313" key="2">
    <source>
        <dbReference type="EMBL" id="MFD3263281.1"/>
    </source>
</evidence>
<protein>
    <recommendedName>
        <fullName evidence="4">DUF2059 domain-containing protein</fullName>
    </recommendedName>
</protein>